<dbReference type="CDD" id="cd02440">
    <property type="entry name" value="AdoMet_MTases"/>
    <property type="match status" value="1"/>
</dbReference>
<dbReference type="Gene3D" id="3.40.50.150">
    <property type="entry name" value="Vaccinia Virus protein VP39"/>
    <property type="match status" value="1"/>
</dbReference>
<dbReference type="PANTHER" id="PTHR43861">
    <property type="entry name" value="TRANS-ACONITATE 2-METHYLTRANSFERASE-RELATED"/>
    <property type="match status" value="1"/>
</dbReference>
<dbReference type="InterPro" id="IPR025714">
    <property type="entry name" value="Methyltranfer_dom"/>
</dbReference>
<gene>
    <name evidence="2" type="ORF">VTL71DRAFT_3073</name>
</gene>
<comment type="caution">
    <text evidence="2">The sequence shown here is derived from an EMBL/GenBank/DDBJ whole genome shotgun (WGS) entry which is preliminary data.</text>
</comment>
<accession>A0ABR4C635</accession>
<dbReference type="PANTHER" id="PTHR43861:SF1">
    <property type="entry name" value="TRANS-ACONITATE 2-METHYLTRANSFERASE"/>
    <property type="match status" value="1"/>
</dbReference>
<sequence>MAPTRLEVIRDMYDARAPIYEDDGKDGSSDFHKAHAADYIEWMTLSPGLKVLDLACGTGGISIPAARAVAPSGSVIAVDISPVSLSIARSKAEKGNLPVTFLEHDMENLTVLAGIEDGKFDVITCASAMVFLEDPAACVQRWASLLKPGGKLIFDTPTNDSLIPARCFDIVKQELNMFTINGSKSALETLDKVKQILADAGLDGSQSFISRNYVEFKDVEEIDVTKGEEIFESIMQKDGWVKRWYEELRQPGVRDKAKDIFCRELRNLADENGKVKSYFRLNVAIGIKV</sequence>
<reference evidence="2 3" key="1">
    <citation type="journal article" date="2024" name="Commun. Biol.">
        <title>Comparative genomic analysis of thermophilic fungi reveals convergent evolutionary adaptations and gene losses.</title>
        <authorList>
            <person name="Steindorff A.S."/>
            <person name="Aguilar-Pontes M.V."/>
            <person name="Robinson A.J."/>
            <person name="Andreopoulos B."/>
            <person name="LaButti K."/>
            <person name="Kuo A."/>
            <person name="Mondo S."/>
            <person name="Riley R."/>
            <person name="Otillar R."/>
            <person name="Haridas S."/>
            <person name="Lipzen A."/>
            <person name="Grimwood J."/>
            <person name="Schmutz J."/>
            <person name="Clum A."/>
            <person name="Reid I.D."/>
            <person name="Moisan M.C."/>
            <person name="Butler G."/>
            <person name="Nguyen T.T.M."/>
            <person name="Dewar K."/>
            <person name="Conant G."/>
            <person name="Drula E."/>
            <person name="Henrissat B."/>
            <person name="Hansel C."/>
            <person name="Singer S."/>
            <person name="Hutchinson M.I."/>
            <person name="de Vries R.P."/>
            <person name="Natvig D.O."/>
            <person name="Powell A.J."/>
            <person name="Tsang A."/>
            <person name="Grigoriev I.V."/>
        </authorList>
    </citation>
    <scope>NUCLEOTIDE SEQUENCE [LARGE SCALE GENOMIC DNA]</scope>
    <source>
        <strain evidence="2 3">CBS 494.80</strain>
    </source>
</reference>
<dbReference type="SUPFAM" id="SSF53335">
    <property type="entry name" value="S-adenosyl-L-methionine-dependent methyltransferases"/>
    <property type="match status" value="1"/>
</dbReference>
<dbReference type="InterPro" id="IPR029063">
    <property type="entry name" value="SAM-dependent_MTases_sf"/>
</dbReference>
<dbReference type="Proteomes" id="UP001595075">
    <property type="component" value="Unassembled WGS sequence"/>
</dbReference>
<protein>
    <recommendedName>
        <fullName evidence="1">Methyltransferase domain-containing protein</fullName>
    </recommendedName>
</protein>
<organism evidence="2 3">
    <name type="scientific">Oculimacula yallundae</name>
    <dbReference type="NCBI Taxonomy" id="86028"/>
    <lineage>
        <taxon>Eukaryota</taxon>
        <taxon>Fungi</taxon>
        <taxon>Dikarya</taxon>
        <taxon>Ascomycota</taxon>
        <taxon>Pezizomycotina</taxon>
        <taxon>Leotiomycetes</taxon>
        <taxon>Helotiales</taxon>
        <taxon>Ploettnerulaceae</taxon>
        <taxon>Oculimacula</taxon>
    </lineage>
</organism>
<feature type="domain" description="Methyltransferase" evidence="1">
    <location>
        <begin position="46"/>
        <end position="201"/>
    </location>
</feature>
<keyword evidence="3" id="KW-1185">Reference proteome</keyword>
<evidence type="ECO:0000313" key="2">
    <source>
        <dbReference type="EMBL" id="KAL2065403.1"/>
    </source>
</evidence>
<evidence type="ECO:0000259" key="1">
    <source>
        <dbReference type="Pfam" id="PF13847"/>
    </source>
</evidence>
<dbReference type="EMBL" id="JAZHXI010000012">
    <property type="protein sequence ID" value="KAL2065403.1"/>
    <property type="molecule type" value="Genomic_DNA"/>
</dbReference>
<evidence type="ECO:0000313" key="3">
    <source>
        <dbReference type="Proteomes" id="UP001595075"/>
    </source>
</evidence>
<name>A0ABR4C635_9HELO</name>
<proteinExistence type="predicted"/>
<dbReference type="Pfam" id="PF13847">
    <property type="entry name" value="Methyltransf_31"/>
    <property type="match status" value="1"/>
</dbReference>